<dbReference type="Pfam" id="PF03466">
    <property type="entry name" value="LysR_substrate"/>
    <property type="match status" value="1"/>
</dbReference>
<evidence type="ECO:0000256" key="1">
    <source>
        <dbReference type="ARBA" id="ARBA00009437"/>
    </source>
</evidence>
<reference evidence="6 7" key="1">
    <citation type="submission" date="2022-07" db="EMBL/GenBank/DDBJ databases">
        <authorList>
            <person name="Li W.-J."/>
            <person name="Deng Q.-Q."/>
        </authorList>
    </citation>
    <scope>NUCLEOTIDE SEQUENCE [LARGE SCALE GENOMIC DNA]</scope>
    <source>
        <strain evidence="6 7">SYSU M60028</strain>
    </source>
</reference>
<gene>
    <name evidence="6" type="primary">gcvA</name>
    <name evidence="6" type="ORF">NK718_09745</name>
</gene>
<comment type="caution">
    <text evidence="6">The sequence shown here is derived from an EMBL/GenBank/DDBJ whole genome shotgun (WGS) entry which is preliminary data.</text>
</comment>
<comment type="similarity">
    <text evidence="1">Belongs to the LysR transcriptional regulatory family.</text>
</comment>
<evidence type="ECO:0000256" key="4">
    <source>
        <dbReference type="ARBA" id="ARBA00023163"/>
    </source>
</evidence>
<dbReference type="RefSeq" id="WP_254741104.1">
    <property type="nucleotide sequence ID" value="NZ_JANCLU010000008.1"/>
</dbReference>
<dbReference type="Pfam" id="PF00126">
    <property type="entry name" value="HTH_1"/>
    <property type="match status" value="1"/>
</dbReference>
<evidence type="ECO:0000259" key="5">
    <source>
        <dbReference type="PROSITE" id="PS50931"/>
    </source>
</evidence>
<dbReference type="EMBL" id="JANCLU010000008">
    <property type="protein sequence ID" value="MCP8938796.1"/>
    <property type="molecule type" value="Genomic_DNA"/>
</dbReference>
<dbReference type="CDD" id="cd08481">
    <property type="entry name" value="PBP2_GcdR_like"/>
    <property type="match status" value="1"/>
</dbReference>
<protein>
    <submittedName>
        <fullName evidence="6">Transcriptional regulator GcvA</fullName>
    </submittedName>
</protein>
<evidence type="ECO:0000256" key="3">
    <source>
        <dbReference type="ARBA" id="ARBA00023125"/>
    </source>
</evidence>
<dbReference type="InterPro" id="IPR036388">
    <property type="entry name" value="WH-like_DNA-bd_sf"/>
</dbReference>
<feature type="domain" description="HTH lysR-type" evidence="5">
    <location>
        <begin position="9"/>
        <end position="66"/>
    </location>
</feature>
<accession>A0ABT1LCX8</accession>
<evidence type="ECO:0000256" key="2">
    <source>
        <dbReference type="ARBA" id="ARBA00023015"/>
    </source>
</evidence>
<dbReference type="InterPro" id="IPR005119">
    <property type="entry name" value="LysR_subst-bd"/>
</dbReference>
<proteinExistence type="inferred from homology"/>
<evidence type="ECO:0000313" key="7">
    <source>
        <dbReference type="Proteomes" id="UP001205890"/>
    </source>
</evidence>
<keyword evidence="2" id="KW-0805">Transcription regulation</keyword>
<keyword evidence="7" id="KW-1185">Reference proteome</keyword>
<dbReference type="InterPro" id="IPR000847">
    <property type="entry name" value="LysR_HTH_N"/>
</dbReference>
<dbReference type="InterPro" id="IPR058163">
    <property type="entry name" value="LysR-type_TF_proteobact-type"/>
</dbReference>
<dbReference type="InterPro" id="IPR036390">
    <property type="entry name" value="WH_DNA-bd_sf"/>
</dbReference>
<sequence>MNSTRIPVPSLGALQALEAASRHGSFTRAAEELNLTQGAVSRQIALLESELGVRLFERVRQRVALTPAGEAYAGQVREALVRLSAATLSIMTHRGAGGVLSLAILPTFGTRWLIPRLPEFFRQHPEITINFATRIRPFDFASEDLDAAIHFGEANWPGAVAHRLMGETIVPVASPALVAQAGVREPRDLLALPLLQQVTRPRGWAEWLTSQGLGSEKTIPGPVFEQFAMVAQAAQAGLGAAIVPRFLVEEELKAGTLVIPFDRPVESAQAYYLVYPRERRDRPPVAAFRDWLLAACEHSNAEPR</sequence>
<dbReference type="PRINTS" id="PR00039">
    <property type="entry name" value="HTHLYSR"/>
</dbReference>
<dbReference type="PANTHER" id="PTHR30537">
    <property type="entry name" value="HTH-TYPE TRANSCRIPTIONAL REGULATOR"/>
    <property type="match status" value="1"/>
</dbReference>
<evidence type="ECO:0000313" key="6">
    <source>
        <dbReference type="EMBL" id="MCP8938796.1"/>
    </source>
</evidence>
<dbReference type="PANTHER" id="PTHR30537:SF26">
    <property type="entry name" value="GLYCINE CLEAVAGE SYSTEM TRANSCRIPTIONAL ACTIVATOR"/>
    <property type="match status" value="1"/>
</dbReference>
<keyword evidence="4" id="KW-0804">Transcription</keyword>
<dbReference type="Gene3D" id="1.10.10.10">
    <property type="entry name" value="Winged helix-like DNA-binding domain superfamily/Winged helix DNA-binding domain"/>
    <property type="match status" value="1"/>
</dbReference>
<dbReference type="Proteomes" id="UP001205890">
    <property type="component" value="Unassembled WGS sequence"/>
</dbReference>
<dbReference type="SUPFAM" id="SSF53850">
    <property type="entry name" value="Periplasmic binding protein-like II"/>
    <property type="match status" value="1"/>
</dbReference>
<name>A0ABT1LCX8_9HYPH</name>
<keyword evidence="3" id="KW-0238">DNA-binding</keyword>
<dbReference type="SUPFAM" id="SSF46785">
    <property type="entry name" value="Winged helix' DNA-binding domain"/>
    <property type="match status" value="1"/>
</dbReference>
<dbReference type="Gene3D" id="3.40.190.10">
    <property type="entry name" value="Periplasmic binding protein-like II"/>
    <property type="match status" value="2"/>
</dbReference>
<organism evidence="6 7">
    <name type="scientific">Alsobacter ponti</name>
    <dbReference type="NCBI Taxonomy" id="2962936"/>
    <lineage>
        <taxon>Bacteria</taxon>
        <taxon>Pseudomonadati</taxon>
        <taxon>Pseudomonadota</taxon>
        <taxon>Alphaproteobacteria</taxon>
        <taxon>Hyphomicrobiales</taxon>
        <taxon>Alsobacteraceae</taxon>
        <taxon>Alsobacter</taxon>
    </lineage>
</organism>
<dbReference type="NCBIfam" id="NF008352">
    <property type="entry name" value="PRK11139.1"/>
    <property type="match status" value="1"/>
</dbReference>
<dbReference type="PROSITE" id="PS50931">
    <property type="entry name" value="HTH_LYSR"/>
    <property type="match status" value="1"/>
</dbReference>